<name>A0A1B0AZ11_9MUSC</name>
<organism evidence="1 2">
    <name type="scientific">Glossina palpalis gambiensis</name>
    <dbReference type="NCBI Taxonomy" id="67801"/>
    <lineage>
        <taxon>Eukaryota</taxon>
        <taxon>Metazoa</taxon>
        <taxon>Ecdysozoa</taxon>
        <taxon>Arthropoda</taxon>
        <taxon>Hexapoda</taxon>
        <taxon>Insecta</taxon>
        <taxon>Pterygota</taxon>
        <taxon>Neoptera</taxon>
        <taxon>Endopterygota</taxon>
        <taxon>Diptera</taxon>
        <taxon>Brachycera</taxon>
        <taxon>Muscomorpha</taxon>
        <taxon>Hippoboscoidea</taxon>
        <taxon>Glossinidae</taxon>
        <taxon>Glossina</taxon>
    </lineage>
</organism>
<accession>A0A1B0AZ11</accession>
<dbReference type="Proteomes" id="UP000092460">
    <property type="component" value="Unassembled WGS sequence"/>
</dbReference>
<sequence length="132" mass="13778">MDLGCILQSESIRKLVTGILTCHLCGGILPSVTVRTSTTSAGVPTSAPAAPAIRPYPAQVNMDGTQPFAPTLIKTSMEPEYSGLPSGGVFIFCKRVLAISKGIEATEVNRPDIQLAQACNAHARGRIGGLTQ</sequence>
<dbReference type="AlphaFoldDB" id="A0A1B0AZ11"/>
<dbReference type="VEuPathDB" id="VectorBase:GPPI013475"/>
<dbReference type="EMBL" id="JXJN01006098">
    <property type="status" value="NOT_ANNOTATED_CDS"/>
    <property type="molecule type" value="Genomic_DNA"/>
</dbReference>
<dbReference type="EnsemblMetazoa" id="GPPI013475-RA">
    <property type="protein sequence ID" value="GPPI013475-PA"/>
    <property type="gene ID" value="GPPI013475"/>
</dbReference>
<reference evidence="1" key="2">
    <citation type="submission" date="2020-05" db="UniProtKB">
        <authorList>
            <consortium name="EnsemblMetazoa"/>
        </authorList>
    </citation>
    <scope>IDENTIFICATION</scope>
    <source>
        <strain evidence="1">IAEA</strain>
    </source>
</reference>
<evidence type="ECO:0000313" key="1">
    <source>
        <dbReference type="EnsemblMetazoa" id="GPPI013475-PA"/>
    </source>
</evidence>
<evidence type="ECO:0000313" key="2">
    <source>
        <dbReference type="Proteomes" id="UP000092460"/>
    </source>
</evidence>
<keyword evidence="2" id="KW-1185">Reference proteome</keyword>
<dbReference type="EMBL" id="JXJN01006099">
    <property type="status" value="NOT_ANNOTATED_CDS"/>
    <property type="molecule type" value="Genomic_DNA"/>
</dbReference>
<reference evidence="2" key="1">
    <citation type="submission" date="2015-01" db="EMBL/GenBank/DDBJ databases">
        <authorList>
            <person name="Aksoy S."/>
            <person name="Warren W."/>
            <person name="Wilson R.K."/>
        </authorList>
    </citation>
    <scope>NUCLEOTIDE SEQUENCE [LARGE SCALE GENOMIC DNA]</scope>
    <source>
        <strain evidence="2">IAEA</strain>
    </source>
</reference>
<proteinExistence type="predicted"/>
<protein>
    <submittedName>
        <fullName evidence="1">Uncharacterized protein</fullName>
    </submittedName>
</protein>